<dbReference type="AlphaFoldDB" id="A0A250X4T1"/>
<comment type="caution">
    <text evidence="5">The sequence shown here is derived from an EMBL/GenBank/DDBJ whole genome shotgun (WGS) entry which is preliminary data.</text>
</comment>
<gene>
    <name evidence="5" type="ORF">CEUSTIGMA_g5527.t1</name>
</gene>
<dbReference type="Pfam" id="PF13365">
    <property type="entry name" value="Trypsin_2"/>
    <property type="match status" value="1"/>
</dbReference>
<dbReference type="SUPFAM" id="SSF50494">
    <property type="entry name" value="Trypsin-like serine proteases"/>
    <property type="match status" value="1"/>
</dbReference>
<dbReference type="GO" id="GO:0004252">
    <property type="term" value="F:serine-type endopeptidase activity"/>
    <property type="evidence" value="ECO:0007669"/>
    <property type="project" value="InterPro"/>
</dbReference>
<dbReference type="PANTHER" id="PTHR43343:SF6">
    <property type="entry name" value="PROTEASE DO-LIKE 5, CHLOROPLASTIC ISOFORM X1"/>
    <property type="match status" value="1"/>
</dbReference>
<dbReference type="InterPro" id="IPR009003">
    <property type="entry name" value="Peptidase_S1_PA"/>
</dbReference>
<dbReference type="OrthoDB" id="4217619at2759"/>
<name>A0A250X4T1_9CHLO</name>
<organism evidence="5 6">
    <name type="scientific">Chlamydomonas eustigma</name>
    <dbReference type="NCBI Taxonomy" id="1157962"/>
    <lineage>
        <taxon>Eukaryota</taxon>
        <taxon>Viridiplantae</taxon>
        <taxon>Chlorophyta</taxon>
        <taxon>core chlorophytes</taxon>
        <taxon>Chlorophyceae</taxon>
        <taxon>CS clade</taxon>
        <taxon>Chlamydomonadales</taxon>
        <taxon>Chlamydomonadaceae</taxon>
        <taxon>Chlamydomonas</taxon>
    </lineage>
</organism>
<dbReference type="InterPro" id="IPR001940">
    <property type="entry name" value="Peptidase_S1C"/>
</dbReference>
<evidence type="ECO:0000313" key="5">
    <source>
        <dbReference type="EMBL" id="GAX78085.1"/>
    </source>
</evidence>
<dbReference type="PANTHER" id="PTHR43343">
    <property type="entry name" value="PEPTIDASE S12"/>
    <property type="match status" value="1"/>
</dbReference>
<protein>
    <recommendedName>
        <fullName evidence="7">PDZ domain-containing protein</fullName>
    </recommendedName>
</protein>
<evidence type="ECO:0000256" key="3">
    <source>
        <dbReference type="ARBA" id="ARBA00022801"/>
    </source>
</evidence>
<sequence length="317" mass="33176">MISNRTLKHGYHDKCKPYRTSYVTCHATDHDRICAPVVSKRCLNLSTLSMSLLAFPQKEAVAALIDENLTMKVFEEASPSVVSIINYKFAGGVQVPEGVGTGVVWDSLGHIVTNYHVISKIDKGSISQSTKVVAVDPGSGQSTTYSVELLGSDAMHDLAALRIVPDIDSSPEEEGASPSAQSASSSSSSVSSSILTPMKMGSSSDLKVGQYVFAIGNTYGLTKTLSVGILSGLNRSIPSPVGTRIYGVLQTDASINAGNSGGPLLDSSGRMVGMNTSTITRAGTGRGSGVNFALPADLLRDVVPKLIVYGNSMGQKV</sequence>
<comment type="similarity">
    <text evidence="1">Belongs to the peptidase S1C family.</text>
</comment>
<reference evidence="5 6" key="1">
    <citation type="submission" date="2017-08" db="EMBL/GenBank/DDBJ databases">
        <title>Acidophilic green algal genome provides insights into adaptation to an acidic environment.</title>
        <authorList>
            <person name="Hirooka S."/>
            <person name="Hirose Y."/>
            <person name="Kanesaki Y."/>
            <person name="Higuchi S."/>
            <person name="Fujiwara T."/>
            <person name="Onuma R."/>
            <person name="Era A."/>
            <person name="Ohbayashi R."/>
            <person name="Uzuka A."/>
            <person name="Nozaki H."/>
            <person name="Yoshikawa H."/>
            <person name="Miyagishima S.Y."/>
        </authorList>
    </citation>
    <scope>NUCLEOTIDE SEQUENCE [LARGE SCALE GENOMIC DNA]</scope>
    <source>
        <strain evidence="5 6">NIES-2499</strain>
    </source>
</reference>
<proteinExistence type="inferred from homology"/>
<evidence type="ECO:0000256" key="2">
    <source>
        <dbReference type="ARBA" id="ARBA00022670"/>
    </source>
</evidence>
<feature type="compositionally biased region" description="Low complexity" evidence="4">
    <location>
        <begin position="176"/>
        <end position="193"/>
    </location>
</feature>
<dbReference type="STRING" id="1157962.A0A250X4T1"/>
<dbReference type="InterPro" id="IPR051201">
    <property type="entry name" value="Chloro_Bact_Ser_Proteases"/>
</dbReference>
<dbReference type="InterPro" id="IPR043504">
    <property type="entry name" value="Peptidase_S1_PA_chymotrypsin"/>
</dbReference>
<evidence type="ECO:0000313" key="6">
    <source>
        <dbReference type="Proteomes" id="UP000232323"/>
    </source>
</evidence>
<evidence type="ECO:0000256" key="4">
    <source>
        <dbReference type="SAM" id="MobiDB-lite"/>
    </source>
</evidence>
<dbReference type="EMBL" id="BEGY01000029">
    <property type="protein sequence ID" value="GAX78085.1"/>
    <property type="molecule type" value="Genomic_DNA"/>
</dbReference>
<feature type="region of interest" description="Disordered" evidence="4">
    <location>
        <begin position="169"/>
        <end position="194"/>
    </location>
</feature>
<evidence type="ECO:0008006" key="7">
    <source>
        <dbReference type="Google" id="ProtNLM"/>
    </source>
</evidence>
<dbReference type="PRINTS" id="PR00834">
    <property type="entry name" value="PROTEASES2C"/>
</dbReference>
<keyword evidence="3" id="KW-0378">Hydrolase</keyword>
<keyword evidence="2" id="KW-0645">Protease</keyword>
<accession>A0A250X4T1</accession>
<dbReference type="Gene3D" id="2.40.10.10">
    <property type="entry name" value="Trypsin-like serine proteases"/>
    <property type="match status" value="2"/>
</dbReference>
<dbReference type="Proteomes" id="UP000232323">
    <property type="component" value="Unassembled WGS sequence"/>
</dbReference>
<evidence type="ECO:0000256" key="1">
    <source>
        <dbReference type="ARBA" id="ARBA00010541"/>
    </source>
</evidence>
<dbReference type="GO" id="GO:0006508">
    <property type="term" value="P:proteolysis"/>
    <property type="evidence" value="ECO:0007669"/>
    <property type="project" value="UniProtKB-KW"/>
</dbReference>
<keyword evidence="6" id="KW-1185">Reference proteome</keyword>